<name>A0ABQ0AB62_9GAMM</name>
<evidence type="ECO:0000313" key="6">
    <source>
        <dbReference type="EMBL" id="GAA6168895.1"/>
    </source>
</evidence>
<dbReference type="PROSITE" id="PS50887">
    <property type="entry name" value="GGDEF"/>
    <property type="match status" value="1"/>
</dbReference>
<dbReference type="EMBL" id="BAABWN010000009">
    <property type="protein sequence ID" value="GAA6168895.1"/>
    <property type="molecule type" value="Genomic_DNA"/>
</dbReference>
<dbReference type="SUPFAM" id="SSF55073">
    <property type="entry name" value="Nucleotide cyclase"/>
    <property type="match status" value="1"/>
</dbReference>
<dbReference type="InterPro" id="IPR029787">
    <property type="entry name" value="Nucleotide_cyclase"/>
</dbReference>
<dbReference type="InterPro" id="IPR043128">
    <property type="entry name" value="Rev_trsase/Diguanyl_cyclase"/>
</dbReference>
<evidence type="ECO:0000259" key="5">
    <source>
        <dbReference type="PROSITE" id="PS50887"/>
    </source>
</evidence>
<evidence type="ECO:0000256" key="4">
    <source>
        <dbReference type="SAM" id="MobiDB-lite"/>
    </source>
</evidence>
<feature type="region of interest" description="Disordered" evidence="4">
    <location>
        <begin position="239"/>
        <end position="258"/>
    </location>
</feature>
<dbReference type="Gene3D" id="3.30.70.270">
    <property type="match status" value="1"/>
</dbReference>
<keyword evidence="3" id="KW-0175">Coiled coil</keyword>
<evidence type="ECO:0000256" key="2">
    <source>
        <dbReference type="ARBA" id="ARBA00034247"/>
    </source>
</evidence>
<protein>
    <recommendedName>
        <fullName evidence="1">diguanylate cyclase</fullName>
        <ecNumber evidence="1">2.7.7.65</ecNumber>
    </recommendedName>
</protein>
<dbReference type="InterPro" id="IPR048516">
    <property type="entry name" value="DGCcoil"/>
</dbReference>
<keyword evidence="7" id="KW-1185">Reference proteome</keyword>
<evidence type="ECO:0000256" key="1">
    <source>
        <dbReference type="ARBA" id="ARBA00012528"/>
    </source>
</evidence>
<dbReference type="SMART" id="SM00267">
    <property type="entry name" value="GGDEF"/>
    <property type="match status" value="1"/>
</dbReference>
<dbReference type="CDD" id="cd01949">
    <property type="entry name" value="GGDEF"/>
    <property type="match status" value="1"/>
</dbReference>
<dbReference type="PANTHER" id="PTHR45138:SF9">
    <property type="entry name" value="DIGUANYLATE CYCLASE DGCM-RELATED"/>
    <property type="match status" value="1"/>
</dbReference>
<dbReference type="InterPro" id="IPR050469">
    <property type="entry name" value="Diguanylate_Cyclase"/>
</dbReference>
<dbReference type="Pfam" id="PF20975">
    <property type="entry name" value="DGCcoil"/>
    <property type="match status" value="1"/>
</dbReference>
<sequence length="612" mass="69033">MAASWRDKYLAALDEQESQERRFQHQIKQLRSCIDHLSQAADGIDPTLDELLAPLNKKKSSSRINVEDITNAAKQVSDRRETRIGVSQDALNALVDYLKNLNPSRSVKTDLNKYQGNIGKRVGKLHAYPQLLRELSELHAATLDNVIHKRPNWMASLLGAPPSFKEHVNEGDSGNPADDTTDVFEQDKANDDPIIEEGDLSEEETPLEPSVIEGEYHIVSTENTEEDVDNLLVSSDKDVASFEQSDHQSEKHTEISNRSGIDKHSKFTKIEDKISIILTEMLDSVDVEECVKEKFSQSKVRISQGLNWYEMVATLEDVRDLFLQALCSANQDFESYLENIDTALSELKQLIPEQAHHNQLQKALVGDIQQGLSERSTALVENLDQVTDLDVLKKSVADHVTGLAIQLQNLDTLSTRLAESSDESLLLKQKIQELEDNQQKLKQELSEQKHRALHDVLTGLPNRDFYNQWIYKKYSLWKNGEHELVISICDVDNFKSFNDTYGHQTGDRVLKLIGKLLGSIKKPENFVGRYGGEEFILVFSSQEVSQCEALIEKVRKKLATTSFRFKEKPVTITASFGLAQFTLGDSIETALKRADDALYKAKANGKNCLYCA</sequence>
<dbReference type="EC" id="2.7.7.65" evidence="1"/>
<evidence type="ECO:0000256" key="3">
    <source>
        <dbReference type="SAM" id="Coils"/>
    </source>
</evidence>
<dbReference type="NCBIfam" id="TIGR00254">
    <property type="entry name" value="GGDEF"/>
    <property type="match status" value="1"/>
</dbReference>
<feature type="region of interest" description="Disordered" evidence="4">
    <location>
        <begin position="164"/>
        <end position="184"/>
    </location>
</feature>
<feature type="coiled-coil region" evidence="3">
    <location>
        <begin position="417"/>
        <end position="451"/>
    </location>
</feature>
<evidence type="ECO:0000313" key="7">
    <source>
        <dbReference type="Proteomes" id="UP001465153"/>
    </source>
</evidence>
<reference evidence="6 7" key="1">
    <citation type="submission" date="2024-04" db="EMBL/GenBank/DDBJ databases">
        <title>Draft genome sequence of Sessilibacter corallicola NBRC 116591.</title>
        <authorList>
            <person name="Miyakawa T."/>
            <person name="Kusuya Y."/>
            <person name="Miura T."/>
        </authorList>
    </citation>
    <scope>NUCLEOTIDE SEQUENCE [LARGE SCALE GENOMIC DNA]</scope>
    <source>
        <strain evidence="6 7">KU-00831-HH</strain>
    </source>
</reference>
<gene>
    <name evidence="6" type="ORF">NBRC116591_27060</name>
</gene>
<dbReference type="InterPro" id="IPR000160">
    <property type="entry name" value="GGDEF_dom"/>
</dbReference>
<feature type="domain" description="GGDEF" evidence="5">
    <location>
        <begin position="482"/>
        <end position="612"/>
    </location>
</feature>
<proteinExistence type="predicted"/>
<organism evidence="6 7">
    <name type="scientific">Sessilibacter corallicola</name>
    <dbReference type="NCBI Taxonomy" id="2904075"/>
    <lineage>
        <taxon>Bacteria</taxon>
        <taxon>Pseudomonadati</taxon>
        <taxon>Pseudomonadota</taxon>
        <taxon>Gammaproteobacteria</taxon>
        <taxon>Cellvibrionales</taxon>
        <taxon>Cellvibrionaceae</taxon>
        <taxon>Sessilibacter</taxon>
    </lineage>
</organism>
<dbReference type="PANTHER" id="PTHR45138">
    <property type="entry name" value="REGULATORY COMPONENTS OF SENSORY TRANSDUCTION SYSTEM"/>
    <property type="match status" value="1"/>
</dbReference>
<comment type="catalytic activity">
    <reaction evidence="2">
        <text>2 GTP = 3',3'-c-di-GMP + 2 diphosphate</text>
        <dbReference type="Rhea" id="RHEA:24898"/>
        <dbReference type="ChEBI" id="CHEBI:33019"/>
        <dbReference type="ChEBI" id="CHEBI:37565"/>
        <dbReference type="ChEBI" id="CHEBI:58805"/>
        <dbReference type="EC" id="2.7.7.65"/>
    </reaction>
</comment>
<dbReference type="RefSeq" id="WP_353303595.1">
    <property type="nucleotide sequence ID" value="NZ_BAABWN010000009.1"/>
</dbReference>
<comment type="caution">
    <text evidence="6">The sequence shown here is derived from an EMBL/GenBank/DDBJ whole genome shotgun (WGS) entry which is preliminary data.</text>
</comment>
<dbReference type="Proteomes" id="UP001465153">
    <property type="component" value="Unassembled WGS sequence"/>
</dbReference>
<dbReference type="Pfam" id="PF00990">
    <property type="entry name" value="GGDEF"/>
    <property type="match status" value="1"/>
</dbReference>
<accession>A0ABQ0AB62</accession>